<reference evidence="9" key="1">
    <citation type="submission" date="2016-10" db="EMBL/GenBank/DDBJ databases">
        <title>Comparative genomics uncovers the prolific and rare metabolic potential of the cyanobacterial genus Moorea.</title>
        <authorList>
            <person name="Leao T."/>
            <person name="Castelao G."/>
            <person name="Korobeynikov A."/>
            <person name="Monroe E.A."/>
            <person name="Podell S."/>
            <person name="Glukhov E."/>
            <person name="Allen E."/>
            <person name="Gerwick W.H."/>
            <person name="Gerwick L."/>
        </authorList>
    </citation>
    <scope>NUCLEOTIDE SEQUENCE [LARGE SCALE GENOMIC DNA]</scope>
    <source>
        <strain evidence="9">JHB</strain>
    </source>
</reference>
<keyword evidence="5 6" id="KW-0269">Exonuclease</keyword>
<keyword evidence="2 6" id="KW-0963">Cytoplasm</keyword>
<evidence type="ECO:0000256" key="3">
    <source>
        <dbReference type="ARBA" id="ARBA00022722"/>
    </source>
</evidence>
<feature type="compositionally biased region" description="Polar residues" evidence="7">
    <location>
        <begin position="1"/>
        <end position="21"/>
    </location>
</feature>
<dbReference type="Pfam" id="PF02609">
    <property type="entry name" value="Exonuc_VII_S"/>
    <property type="match status" value="1"/>
</dbReference>
<evidence type="ECO:0000313" key="9">
    <source>
        <dbReference type="Proteomes" id="UP000176944"/>
    </source>
</evidence>
<dbReference type="GO" id="GO:0006308">
    <property type="term" value="P:DNA catabolic process"/>
    <property type="evidence" value="ECO:0007669"/>
    <property type="project" value="UniProtKB-UniRule"/>
</dbReference>
<dbReference type="Proteomes" id="UP000176944">
    <property type="component" value="Chromosome"/>
</dbReference>
<comment type="similarity">
    <text evidence="1 6">Belongs to the XseB family.</text>
</comment>
<gene>
    <name evidence="6 8" type="primary">xseB</name>
    <name evidence="8" type="ORF">BJP36_14065</name>
</gene>
<dbReference type="InterPro" id="IPR003761">
    <property type="entry name" value="Exonuc_VII_S"/>
</dbReference>
<keyword evidence="3 6" id="KW-0540">Nuclease</keyword>
<dbReference type="EC" id="3.1.11.6" evidence="6"/>
<comment type="catalytic activity">
    <reaction evidence="6">
        <text>Exonucleolytic cleavage in either 5'- to 3'- or 3'- to 5'-direction to yield nucleoside 5'-phosphates.</text>
        <dbReference type="EC" id="3.1.11.6"/>
    </reaction>
</comment>
<evidence type="ECO:0000256" key="4">
    <source>
        <dbReference type="ARBA" id="ARBA00022801"/>
    </source>
</evidence>
<protein>
    <recommendedName>
        <fullName evidence="6">Exodeoxyribonuclease 7 small subunit</fullName>
        <ecNumber evidence="6">3.1.11.6</ecNumber>
    </recommendedName>
    <alternativeName>
        <fullName evidence="6">Exodeoxyribonuclease VII small subunit</fullName>
        <shortName evidence="6">Exonuclease VII small subunit</shortName>
    </alternativeName>
</protein>
<dbReference type="Gene3D" id="1.10.287.1040">
    <property type="entry name" value="Exonuclease VII, small subunit"/>
    <property type="match status" value="1"/>
</dbReference>
<proteinExistence type="inferred from homology"/>
<dbReference type="NCBIfam" id="TIGR01280">
    <property type="entry name" value="xseB"/>
    <property type="match status" value="1"/>
</dbReference>
<evidence type="ECO:0000313" key="8">
    <source>
        <dbReference type="EMBL" id="AOY84671.2"/>
    </source>
</evidence>
<comment type="subcellular location">
    <subcellularLocation>
        <location evidence="6">Cytoplasm</location>
    </subcellularLocation>
</comment>
<comment type="subunit">
    <text evidence="6">Heterooligomer composed of large and small subunits.</text>
</comment>
<dbReference type="GO" id="GO:0005737">
    <property type="term" value="C:cytoplasm"/>
    <property type="evidence" value="ECO:0007669"/>
    <property type="project" value="UniProtKB-SubCell"/>
</dbReference>
<dbReference type="AlphaFoldDB" id="A0A1D9GAU8"/>
<sequence length="92" mass="10498">METQPDSNLTDSNLTDSNLTEIPSGETWNYEATVAKVETIIRQIETGELALADVFDQFSAAVEYLHECEYFLDQRQQQMDLLIETLSDDSDF</sequence>
<name>A0A1D9GAU8_MOOP1</name>
<evidence type="ECO:0000256" key="5">
    <source>
        <dbReference type="ARBA" id="ARBA00022839"/>
    </source>
</evidence>
<evidence type="ECO:0000256" key="6">
    <source>
        <dbReference type="HAMAP-Rule" id="MF_00337"/>
    </source>
</evidence>
<organism evidence="8 9">
    <name type="scientific">Moorena producens (strain JHB)</name>
    <dbReference type="NCBI Taxonomy" id="1454205"/>
    <lineage>
        <taxon>Bacteria</taxon>
        <taxon>Bacillati</taxon>
        <taxon>Cyanobacteriota</taxon>
        <taxon>Cyanophyceae</taxon>
        <taxon>Coleofasciculales</taxon>
        <taxon>Coleofasciculaceae</taxon>
        <taxon>Moorena</taxon>
    </lineage>
</organism>
<evidence type="ECO:0000256" key="1">
    <source>
        <dbReference type="ARBA" id="ARBA00009998"/>
    </source>
</evidence>
<comment type="function">
    <text evidence="6">Bidirectionally degrades single-stranded DNA into large acid-insoluble oligonucleotides, which are then degraded further into small acid-soluble oligonucleotides.</text>
</comment>
<dbReference type="EMBL" id="CP017708">
    <property type="protein sequence ID" value="AOY84671.2"/>
    <property type="molecule type" value="Genomic_DNA"/>
</dbReference>
<dbReference type="InterPro" id="IPR037004">
    <property type="entry name" value="Exonuc_VII_ssu_sf"/>
</dbReference>
<evidence type="ECO:0000256" key="2">
    <source>
        <dbReference type="ARBA" id="ARBA00022490"/>
    </source>
</evidence>
<evidence type="ECO:0000256" key="7">
    <source>
        <dbReference type="SAM" id="MobiDB-lite"/>
    </source>
</evidence>
<dbReference type="HAMAP" id="MF_00337">
    <property type="entry name" value="Exonuc_7_S"/>
    <property type="match status" value="1"/>
</dbReference>
<keyword evidence="4 6" id="KW-0378">Hydrolase</keyword>
<dbReference type="GO" id="GO:0008855">
    <property type="term" value="F:exodeoxyribonuclease VII activity"/>
    <property type="evidence" value="ECO:0007669"/>
    <property type="project" value="UniProtKB-UniRule"/>
</dbReference>
<feature type="region of interest" description="Disordered" evidence="7">
    <location>
        <begin position="1"/>
        <end position="22"/>
    </location>
</feature>
<accession>A0A1D9GAU8</accession>
<dbReference type="SUPFAM" id="SSF116842">
    <property type="entry name" value="XseB-like"/>
    <property type="match status" value="1"/>
</dbReference>
<dbReference type="GO" id="GO:0009318">
    <property type="term" value="C:exodeoxyribonuclease VII complex"/>
    <property type="evidence" value="ECO:0007669"/>
    <property type="project" value="UniProtKB-UniRule"/>
</dbReference>